<dbReference type="EMBL" id="JACHGB010000003">
    <property type="protein sequence ID" value="MBB5271598.1"/>
    <property type="molecule type" value="Genomic_DNA"/>
</dbReference>
<dbReference type="RefSeq" id="WP_183966108.1">
    <property type="nucleotide sequence ID" value="NZ_BAABEW010000001.1"/>
</dbReference>
<organism evidence="1 2">
    <name type="scientific">Quisquiliibacterium transsilvanicum</name>
    <dbReference type="NCBI Taxonomy" id="1549638"/>
    <lineage>
        <taxon>Bacteria</taxon>
        <taxon>Pseudomonadati</taxon>
        <taxon>Pseudomonadota</taxon>
        <taxon>Betaproteobacteria</taxon>
        <taxon>Burkholderiales</taxon>
        <taxon>Burkholderiaceae</taxon>
        <taxon>Quisquiliibacterium</taxon>
    </lineage>
</organism>
<name>A0A7W8HHV9_9BURK</name>
<dbReference type="Proteomes" id="UP000532440">
    <property type="component" value="Unassembled WGS sequence"/>
</dbReference>
<dbReference type="InterPro" id="IPR021332">
    <property type="entry name" value="DUF2944"/>
</dbReference>
<evidence type="ECO:0000313" key="2">
    <source>
        <dbReference type="Proteomes" id="UP000532440"/>
    </source>
</evidence>
<evidence type="ECO:0008006" key="3">
    <source>
        <dbReference type="Google" id="ProtNLM"/>
    </source>
</evidence>
<comment type="caution">
    <text evidence="1">The sequence shown here is derived from an EMBL/GenBank/DDBJ whole genome shotgun (WGS) entry which is preliminary data.</text>
</comment>
<proteinExistence type="predicted"/>
<keyword evidence="2" id="KW-1185">Reference proteome</keyword>
<gene>
    <name evidence="1" type="ORF">HNQ70_001608</name>
</gene>
<evidence type="ECO:0000313" key="1">
    <source>
        <dbReference type="EMBL" id="MBB5271598.1"/>
    </source>
</evidence>
<accession>A0A7W8HHV9</accession>
<sequence length="188" mass="20670">MDDLVLQAMTRWPDVPAVHGWLRLDRRGHWMLVDRGQPGFDEALHGLGSEITSPQIVDFICRNYTSDEQGRWFWQNGPQRVFVDLDVAPLVLRVLGAGGEARLVAHTGDSVGRVDAAWSSPEGELILDTDLGPGAIHDLDLAALELAEVEGAVEGSPGLSLNILGRRLPVQAWDDGRAPRFDRRPRPA</sequence>
<dbReference type="Pfam" id="PF11161">
    <property type="entry name" value="DUF2944"/>
    <property type="match status" value="1"/>
</dbReference>
<reference evidence="1 2" key="1">
    <citation type="submission" date="2020-08" db="EMBL/GenBank/DDBJ databases">
        <title>Genomic Encyclopedia of Type Strains, Phase IV (KMG-IV): sequencing the most valuable type-strain genomes for metagenomic binning, comparative biology and taxonomic classification.</title>
        <authorList>
            <person name="Goeker M."/>
        </authorList>
    </citation>
    <scope>NUCLEOTIDE SEQUENCE [LARGE SCALE GENOMIC DNA]</scope>
    <source>
        <strain evidence="1 2">DSM 29781</strain>
    </source>
</reference>
<dbReference type="AlphaFoldDB" id="A0A7W8HHV9"/>
<protein>
    <recommendedName>
        <fullName evidence="3">DUF2946 family protein</fullName>
    </recommendedName>
</protein>